<gene>
    <name evidence="2 3" type="primary">LOC114342658</name>
</gene>
<keyword evidence="1" id="KW-1133">Transmembrane helix</keyword>
<name>A0A6P7GHE9_DIAVI</name>
<dbReference type="AlphaFoldDB" id="A0A6P7GHE9"/>
<protein>
    <submittedName>
        <fullName evidence="2 3">Uncharacterized protein LOC114342658 isoform X1</fullName>
    </submittedName>
</protein>
<proteinExistence type="predicted"/>
<feature type="transmembrane region" description="Helical" evidence="1">
    <location>
        <begin position="47"/>
        <end position="68"/>
    </location>
</feature>
<evidence type="ECO:0000256" key="1">
    <source>
        <dbReference type="SAM" id="Phobius"/>
    </source>
</evidence>
<sequence>MDFSVLGTMDHYNDNTVNLTYSYSRNSRNFTRSIVFRRKENTEWSPLILIPLLATVVLIVTVFLLMMFRQNPTFVISTVACCLIFVTVYLIMVAMDSSRQYLY</sequence>
<organism evidence="3">
    <name type="scientific">Diabrotica virgifera virgifera</name>
    <name type="common">western corn rootworm</name>
    <dbReference type="NCBI Taxonomy" id="50390"/>
    <lineage>
        <taxon>Eukaryota</taxon>
        <taxon>Metazoa</taxon>
        <taxon>Ecdysozoa</taxon>
        <taxon>Arthropoda</taxon>
        <taxon>Hexapoda</taxon>
        <taxon>Insecta</taxon>
        <taxon>Pterygota</taxon>
        <taxon>Neoptera</taxon>
        <taxon>Endopterygota</taxon>
        <taxon>Coleoptera</taxon>
        <taxon>Polyphaga</taxon>
        <taxon>Cucujiformia</taxon>
        <taxon>Chrysomeloidea</taxon>
        <taxon>Chrysomelidae</taxon>
        <taxon>Galerucinae</taxon>
        <taxon>Diabroticina</taxon>
        <taxon>Diabroticites</taxon>
        <taxon>Diabrotica</taxon>
    </lineage>
</organism>
<dbReference type="RefSeq" id="XP_028149269.1">
    <property type="nucleotide sequence ID" value="XM_028293468.1"/>
</dbReference>
<reference evidence="2 3" key="1">
    <citation type="submission" date="2025-04" db="UniProtKB">
        <authorList>
            <consortium name="RefSeq"/>
        </authorList>
    </citation>
    <scope>IDENTIFICATION</scope>
    <source>
        <tissue evidence="2 3">Whole insect</tissue>
    </source>
</reference>
<evidence type="ECO:0000313" key="2">
    <source>
        <dbReference type="RefSeq" id="XP_028149268.1"/>
    </source>
</evidence>
<feature type="transmembrane region" description="Helical" evidence="1">
    <location>
        <begin position="74"/>
        <end position="95"/>
    </location>
</feature>
<evidence type="ECO:0000313" key="3">
    <source>
        <dbReference type="RefSeq" id="XP_028149269.1"/>
    </source>
</evidence>
<keyword evidence="1" id="KW-0812">Transmembrane</keyword>
<keyword evidence="1" id="KW-0472">Membrane</keyword>
<accession>A0A6P7GHE9</accession>
<dbReference type="RefSeq" id="XP_028149268.1">
    <property type="nucleotide sequence ID" value="XM_028293467.1"/>
</dbReference>